<name>A0A803KEU1_XENTR</name>
<dbReference type="Bgee" id="ENSXETG00000014617">
    <property type="expression patterns" value="Expressed in ectoderm-derived structure and 15 other cell types or tissues"/>
</dbReference>
<dbReference type="FunFam" id="3.50.50.60:FF:000087">
    <property type="entry name" value="oxidative stress-induced growth inhibitor 2 isoform X2"/>
    <property type="match status" value="1"/>
</dbReference>
<sequence length="564" mass="62964">MDRGRGSASGRGLLLLYKRSICAGVCSVCAQGLAGREFPTRKNSRLLPRSITVILKPAIMPLAEETTVLDPPRTVPIVIIGNGPSGICLSYMLSGYRPYLCPDAVHPNSILQSKLEEARHLSIPEQDLEYLSEGLEGRSSNPVAVLFDTLLHPNADFGYDDYPTVLQWKLESEHYIPHLVLGKGPPGGAWNDMEESMLTLSLGDWMELPGLKFKDWTLCNRRNSKNDRATPAEVASYYKHYVKLMGLKRNFIDNSYVTYVAKTYREPEESACEETTRILSEQAQHKQNHDYLKNWEIQGYRRAADGSREPFCLFAETVVLATGTFDAPARLEVNGEDLPYVAHSLTEFEAAVCKGKFRGTTDPVLIVGAGLTAADAVLCAHSHNIPVIHVFRRRLNDPNLIFKQLPKKLYPEYHRVYHMMCTQSYGTSSIHTKYTSFPEHCVLSFNPDMKCVLQSSSGLKKVFKISKALVLIGSHPNLFFLKEQGRSLGHHPNQPIACKGNPVEINPYTYEASKEPNLFALGPLVGDNFIRFLKGGALAITRCLEMRLKNKNQIDESASNNGVC</sequence>
<dbReference type="InParanoid" id="A0A803KEU1"/>
<dbReference type="FunCoup" id="A0A803KEU1">
    <property type="interactions" value="88"/>
</dbReference>
<dbReference type="GeneTree" id="ENSGT00390000006658"/>
<organism evidence="1">
    <name type="scientific">Xenopus tropicalis</name>
    <name type="common">Western clawed frog</name>
    <name type="synonym">Silurana tropicalis</name>
    <dbReference type="NCBI Taxonomy" id="8364"/>
    <lineage>
        <taxon>Eukaryota</taxon>
        <taxon>Metazoa</taxon>
        <taxon>Chordata</taxon>
        <taxon>Craniata</taxon>
        <taxon>Vertebrata</taxon>
        <taxon>Euteleostomi</taxon>
        <taxon>Amphibia</taxon>
        <taxon>Batrachia</taxon>
        <taxon>Anura</taxon>
        <taxon>Pipoidea</taxon>
        <taxon>Pipidae</taxon>
        <taxon>Xenopodinae</taxon>
        <taxon>Xenopus</taxon>
        <taxon>Silurana</taxon>
    </lineage>
</organism>
<dbReference type="Xenbase" id="XB-GENE-977098">
    <property type="gene designation" value="osgin2"/>
</dbReference>
<accession>A0A803KEU1</accession>
<gene>
    <name evidence="1" type="primary">osgin2</name>
</gene>
<dbReference type="SUPFAM" id="SSF51905">
    <property type="entry name" value="FAD/NAD(P)-binding domain"/>
    <property type="match status" value="1"/>
</dbReference>
<dbReference type="PANTHER" id="PTHR15192:SF4">
    <property type="entry name" value="OXIDATIVE STRESS-INDUCED GROWTH INHIBITOR 2"/>
    <property type="match status" value="1"/>
</dbReference>
<dbReference type="InterPro" id="IPR036188">
    <property type="entry name" value="FAD/NAD-bd_sf"/>
</dbReference>
<reference evidence="1" key="2">
    <citation type="submission" date="2021-03" db="UniProtKB">
        <authorList>
            <consortium name="Ensembl"/>
        </authorList>
    </citation>
    <scope>IDENTIFICATION</scope>
</reference>
<dbReference type="InterPro" id="IPR029731">
    <property type="entry name" value="OSGIN1/2"/>
</dbReference>
<evidence type="ECO:0000313" key="1">
    <source>
        <dbReference type="Ensembl" id="ENSXETP00000118921"/>
    </source>
</evidence>
<dbReference type="Gene3D" id="3.50.50.60">
    <property type="entry name" value="FAD/NAD(P)-binding domain"/>
    <property type="match status" value="1"/>
</dbReference>
<dbReference type="Ensembl" id="ENSXETT00000105422">
    <property type="protein sequence ID" value="ENSXETP00000118921"/>
    <property type="gene ID" value="ENSXETG00000014617"/>
</dbReference>
<reference evidence="1" key="1">
    <citation type="journal article" date="2010" name="Science">
        <title>The genome of the Western clawed frog Xenopus tropicalis.</title>
        <authorList>
            <person name="Hellsten U."/>
            <person name="Harland R.M."/>
            <person name="Gilchrist M.J."/>
            <person name="Hendrix D."/>
            <person name="Jurka J."/>
            <person name="Kapitonov V."/>
            <person name="Ovcharenko I."/>
            <person name="Putnam N.H."/>
            <person name="Shu S."/>
            <person name="Taher L."/>
            <person name="Blitz I.L."/>
            <person name="Blumberg B."/>
            <person name="Dichmann D.S."/>
            <person name="Dubchak I."/>
            <person name="Amaya E."/>
            <person name="Detter J.C."/>
            <person name="Fletcher R."/>
            <person name="Gerhard D.S."/>
            <person name="Goodstein D."/>
            <person name="Graves T."/>
            <person name="Grigoriev I.V."/>
            <person name="Grimwood J."/>
            <person name="Kawashima T."/>
            <person name="Lindquist E."/>
            <person name="Lucas S.M."/>
            <person name="Mead P.E."/>
            <person name="Mitros T."/>
            <person name="Ogino H."/>
            <person name="Ohta Y."/>
            <person name="Poliakov A.V."/>
            <person name="Pollet N."/>
            <person name="Robert J."/>
            <person name="Salamov A."/>
            <person name="Sater A.K."/>
            <person name="Schmutz J."/>
            <person name="Terry A."/>
            <person name="Vize P.D."/>
            <person name="Warren W.C."/>
            <person name="Wells D."/>
            <person name="Wills A."/>
            <person name="Wilson R.K."/>
            <person name="Zimmerman L.B."/>
            <person name="Zorn A.M."/>
            <person name="Grainger R."/>
            <person name="Grammer T."/>
            <person name="Khokha M.K."/>
            <person name="Richardson P.M."/>
            <person name="Rokhsar D.S."/>
        </authorList>
    </citation>
    <scope>NUCLEOTIDE SEQUENCE [LARGE SCALE GENOMIC DNA]</scope>
    <source>
        <strain evidence="1">Nigerian</strain>
    </source>
</reference>
<protein>
    <submittedName>
        <fullName evidence="1">Oxidative stress-induced growth inhibitor family member 2</fullName>
    </submittedName>
</protein>
<dbReference type="AlphaFoldDB" id="A0A803KEU1"/>
<dbReference type="PANTHER" id="PTHR15192">
    <property type="entry name" value="PROTEIN CBG05349"/>
    <property type="match status" value="1"/>
</dbReference>
<proteinExistence type="predicted"/>